<proteinExistence type="predicted"/>
<feature type="domain" description="PLD phosphodiesterase" evidence="14">
    <location>
        <begin position="395"/>
        <end position="417"/>
    </location>
</feature>
<evidence type="ECO:0000256" key="11">
    <source>
        <dbReference type="ARBA" id="ARBA00023264"/>
    </source>
</evidence>
<dbReference type="PANTHER" id="PTHR21248">
    <property type="entry name" value="CARDIOLIPIN SYNTHASE"/>
    <property type="match status" value="1"/>
</dbReference>
<evidence type="ECO:0000256" key="8">
    <source>
        <dbReference type="ARBA" id="ARBA00023098"/>
    </source>
</evidence>
<feature type="domain" description="PLD phosphodiesterase" evidence="14">
    <location>
        <begin position="213"/>
        <end position="240"/>
    </location>
</feature>
<dbReference type="EMBL" id="CP001390">
    <property type="protein sequence ID" value="ACM19448.1"/>
    <property type="molecule type" value="Genomic_DNA"/>
</dbReference>
<dbReference type="Gene3D" id="3.30.870.10">
    <property type="entry name" value="Endonuclease Chain A"/>
    <property type="match status" value="2"/>
</dbReference>
<dbReference type="Proteomes" id="UP000007721">
    <property type="component" value="Chromosome"/>
</dbReference>
<dbReference type="PANTHER" id="PTHR21248:SF22">
    <property type="entry name" value="PHOSPHOLIPASE D"/>
    <property type="match status" value="1"/>
</dbReference>
<evidence type="ECO:0000256" key="2">
    <source>
        <dbReference type="ARBA" id="ARBA00022475"/>
    </source>
</evidence>
<dbReference type="SMART" id="SM00155">
    <property type="entry name" value="PLDc"/>
    <property type="match status" value="2"/>
</dbReference>
<dbReference type="GO" id="GO:0008808">
    <property type="term" value="F:cardiolipin synthase activity"/>
    <property type="evidence" value="ECO:0007669"/>
    <property type="project" value="UniProtKB-UniRule"/>
</dbReference>
<keyword evidence="4" id="KW-0808">Transferase</keyword>
<keyword evidence="9 13" id="KW-0472">Membrane</keyword>
<keyword evidence="3" id="KW-0444">Lipid biosynthesis</keyword>
<accession>B9M338</accession>
<reference evidence="15 16" key="1">
    <citation type="submission" date="2009-01" db="EMBL/GenBank/DDBJ databases">
        <title>Complete sequence of Geobacter sp. FRC-32.</title>
        <authorList>
            <consortium name="US DOE Joint Genome Institute"/>
            <person name="Lucas S."/>
            <person name="Copeland A."/>
            <person name="Lapidus A."/>
            <person name="Glavina del Rio T."/>
            <person name="Dalin E."/>
            <person name="Tice H."/>
            <person name="Bruce D."/>
            <person name="Goodwin L."/>
            <person name="Pitluck S."/>
            <person name="Saunders E."/>
            <person name="Brettin T."/>
            <person name="Detter J.C."/>
            <person name="Han C."/>
            <person name="Larimer F."/>
            <person name="Land M."/>
            <person name="Hauser L."/>
            <person name="Kyrpides N."/>
            <person name="Ovchinnikova G."/>
            <person name="Kostka J."/>
            <person name="Richardson P."/>
        </authorList>
    </citation>
    <scope>NUCLEOTIDE SEQUENCE [LARGE SCALE GENOMIC DNA]</scope>
    <source>
        <strain evidence="16">DSM 22248 / JCM 15807 / FRC-32</strain>
    </source>
</reference>
<gene>
    <name evidence="15" type="primary">cls-2</name>
    <name evidence="15" type="ordered locus">Geob_1088</name>
</gene>
<dbReference type="STRING" id="316067.Geob_1088"/>
<name>B9M338_GEODF</name>
<evidence type="ECO:0000256" key="3">
    <source>
        <dbReference type="ARBA" id="ARBA00022516"/>
    </source>
</evidence>
<keyword evidence="10" id="KW-0594">Phospholipid biosynthesis</keyword>
<keyword evidence="16" id="KW-1185">Reference proteome</keyword>
<keyword evidence="11" id="KW-1208">Phospholipid metabolism</keyword>
<dbReference type="InterPro" id="IPR027379">
    <property type="entry name" value="CLS_N"/>
</dbReference>
<dbReference type="NCBIfam" id="TIGR04265">
    <property type="entry name" value="bac_cardiolipin"/>
    <property type="match status" value="1"/>
</dbReference>
<dbReference type="PROSITE" id="PS50035">
    <property type="entry name" value="PLD"/>
    <property type="match status" value="2"/>
</dbReference>
<evidence type="ECO:0000313" key="15">
    <source>
        <dbReference type="EMBL" id="ACM19448.1"/>
    </source>
</evidence>
<evidence type="ECO:0000256" key="5">
    <source>
        <dbReference type="ARBA" id="ARBA00022692"/>
    </source>
</evidence>
<keyword evidence="6" id="KW-0677">Repeat</keyword>
<sequence>MDHVLVGLLFSSLAALGLISAGHALLLKRDPRSALGWIVVCLTLPLFGPLLYWSMGINRISRRARQWLESGQRLAGWGNFSLVRKQQKACSLPPGTEHLQELRSLADRVVIADLLPANRLTPLENAEGAYPAMLEAINSATSTINLSTYIFDGDATGRRFVAALTDAAERGVEVRVIIDSLGEKYSRPTARKLLKGSKVKVGRFLPLRQGGYVNLRNHRKILVVDGKKGFTGGMNIGDRHVTERVGGPAIVKDMHFMVEGQVVNDLQRTFLEDWFFVTGNLINDERFFPAIPAAGDAIVRAVSDGPDKEFRKLNWIIMGALSCARDKVRIMTPYFIPDRPLISALITTSLRGVQVSLVLPALNNLPFVHWATRAYLWELLQHDIRVYYQPPPFVHTKLLLVDDIWSLVGSANLDPRSLRLNFELNLEVYDRELARQLSGRFDRTVAASQEITLAEVDGRSLPVKIRDAVAKLASPYL</sequence>
<dbReference type="GO" id="GO:0032049">
    <property type="term" value="P:cardiolipin biosynthetic process"/>
    <property type="evidence" value="ECO:0007669"/>
    <property type="project" value="UniProtKB-UniRule"/>
</dbReference>
<evidence type="ECO:0000256" key="7">
    <source>
        <dbReference type="ARBA" id="ARBA00022989"/>
    </source>
</evidence>
<keyword evidence="5 13" id="KW-0812">Transmembrane</keyword>
<evidence type="ECO:0000256" key="10">
    <source>
        <dbReference type="ARBA" id="ARBA00023209"/>
    </source>
</evidence>
<dbReference type="InterPro" id="IPR022924">
    <property type="entry name" value="Cardiolipin_synthase"/>
</dbReference>
<dbReference type="Pfam" id="PF13396">
    <property type="entry name" value="PLDc_N"/>
    <property type="match status" value="1"/>
</dbReference>
<keyword evidence="8" id="KW-0443">Lipid metabolism</keyword>
<evidence type="ECO:0000256" key="13">
    <source>
        <dbReference type="SAM" id="Phobius"/>
    </source>
</evidence>
<dbReference type="EC" id="2.7.8.-" evidence="12"/>
<dbReference type="GO" id="GO:0005886">
    <property type="term" value="C:plasma membrane"/>
    <property type="evidence" value="ECO:0007669"/>
    <property type="project" value="UniProtKB-SubCell"/>
</dbReference>
<organism evidence="15 16">
    <name type="scientific">Geotalea daltonii (strain DSM 22248 / JCM 15807 / FRC-32)</name>
    <name type="common">Geobacter daltonii</name>
    <dbReference type="NCBI Taxonomy" id="316067"/>
    <lineage>
        <taxon>Bacteria</taxon>
        <taxon>Pseudomonadati</taxon>
        <taxon>Thermodesulfobacteriota</taxon>
        <taxon>Desulfuromonadia</taxon>
        <taxon>Geobacterales</taxon>
        <taxon>Geobacteraceae</taxon>
        <taxon>Geotalea</taxon>
    </lineage>
</organism>
<evidence type="ECO:0000256" key="6">
    <source>
        <dbReference type="ARBA" id="ARBA00022737"/>
    </source>
</evidence>
<dbReference type="AlphaFoldDB" id="B9M338"/>
<dbReference type="KEGG" id="geo:Geob_1088"/>
<dbReference type="OrthoDB" id="9762009at2"/>
<dbReference type="RefSeq" id="WP_012646177.1">
    <property type="nucleotide sequence ID" value="NC_011979.1"/>
</dbReference>
<feature type="transmembrane region" description="Helical" evidence="13">
    <location>
        <begin position="34"/>
        <end position="53"/>
    </location>
</feature>
<dbReference type="eggNOG" id="COG1502">
    <property type="taxonomic scope" value="Bacteria"/>
</dbReference>
<protein>
    <recommendedName>
        <fullName evidence="12">Cardiolipin synthase</fullName>
        <ecNumber evidence="12">2.7.8.-</ecNumber>
    </recommendedName>
</protein>
<keyword evidence="2" id="KW-1003">Cell membrane</keyword>
<dbReference type="CDD" id="cd09157">
    <property type="entry name" value="PLDc_CLS_unchar2_1"/>
    <property type="match status" value="1"/>
</dbReference>
<evidence type="ECO:0000256" key="12">
    <source>
        <dbReference type="NCBIfam" id="TIGR04265"/>
    </source>
</evidence>
<evidence type="ECO:0000256" key="9">
    <source>
        <dbReference type="ARBA" id="ARBA00023136"/>
    </source>
</evidence>
<keyword evidence="7 13" id="KW-1133">Transmembrane helix</keyword>
<dbReference type="HOGENOM" id="CLU_038053_1_0_7"/>
<comment type="subcellular location">
    <subcellularLocation>
        <location evidence="1">Cell membrane</location>
        <topology evidence="1">Multi-pass membrane protein</topology>
    </subcellularLocation>
</comment>
<dbReference type="InterPro" id="IPR001736">
    <property type="entry name" value="PLipase_D/transphosphatidylase"/>
</dbReference>
<evidence type="ECO:0000313" key="16">
    <source>
        <dbReference type="Proteomes" id="UP000007721"/>
    </source>
</evidence>
<dbReference type="CDD" id="cd09163">
    <property type="entry name" value="PLDc_CLS_unchar2_2"/>
    <property type="match status" value="1"/>
</dbReference>
<dbReference type="SUPFAM" id="SSF56024">
    <property type="entry name" value="Phospholipase D/nuclease"/>
    <property type="match status" value="2"/>
</dbReference>
<evidence type="ECO:0000256" key="4">
    <source>
        <dbReference type="ARBA" id="ARBA00022679"/>
    </source>
</evidence>
<evidence type="ECO:0000256" key="1">
    <source>
        <dbReference type="ARBA" id="ARBA00004651"/>
    </source>
</evidence>
<evidence type="ECO:0000259" key="14">
    <source>
        <dbReference type="PROSITE" id="PS50035"/>
    </source>
</evidence>
<dbReference type="InterPro" id="IPR025202">
    <property type="entry name" value="PLD-like_dom"/>
</dbReference>
<dbReference type="Pfam" id="PF13091">
    <property type="entry name" value="PLDc_2"/>
    <property type="match status" value="2"/>
</dbReference>